<keyword evidence="2" id="KW-1003">Cell membrane</keyword>
<keyword evidence="4 6" id="KW-1133">Transmembrane helix</keyword>
<dbReference type="OrthoDB" id="1711024at2"/>
<feature type="transmembrane region" description="Helical" evidence="6">
    <location>
        <begin position="350"/>
        <end position="368"/>
    </location>
</feature>
<dbReference type="GO" id="GO:0005886">
    <property type="term" value="C:plasma membrane"/>
    <property type="evidence" value="ECO:0007669"/>
    <property type="project" value="UniProtKB-SubCell"/>
</dbReference>
<reference evidence="8 9" key="1">
    <citation type="submission" date="2016-11" db="EMBL/GenBank/DDBJ databases">
        <authorList>
            <person name="Jaros S."/>
            <person name="Januszkiewicz K."/>
            <person name="Wedrychowicz H."/>
        </authorList>
    </citation>
    <scope>NUCLEOTIDE SEQUENCE [LARGE SCALE GENOMIC DNA]</scope>
    <source>
        <strain evidence="8 9">DSM 15212</strain>
    </source>
</reference>
<feature type="transmembrane region" description="Helical" evidence="6">
    <location>
        <begin position="20"/>
        <end position="40"/>
    </location>
</feature>
<dbReference type="InterPro" id="IPR013525">
    <property type="entry name" value="ABC2_TM"/>
</dbReference>
<dbReference type="PANTHER" id="PTHR30294:SF29">
    <property type="entry name" value="MULTIDRUG ABC TRANSPORTER PERMEASE YBHS-RELATED"/>
    <property type="match status" value="1"/>
</dbReference>
<organism evidence="8 9">
    <name type="scientific">Paramaledivibacter caminithermalis (strain DSM 15212 / CIP 107654 / DViRD3)</name>
    <name type="common">Clostridium caminithermale</name>
    <dbReference type="NCBI Taxonomy" id="1121301"/>
    <lineage>
        <taxon>Bacteria</taxon>
        <taxon>Bacillati</taxon>
        <taxon>Bacillota</taxon>
        <taxon>Clostridia</taxon>
        <taxon>Peptostreptococcales</taxon>
        <taxon>Caminicellaceae</taxon>
        <taxon>Paramaledivibacter</taxon>
    </lineage>
</organism>
<evidence type="ECO:0000256" key="4">
    <source>
        <dbReference type="ARBA" id="ARBA00022989"/>
    </source>
</evidence>
<dbReference type="GO" id="GO:0140359">
    <property type="term" value="F:ABC-type transporter activity"/>
    <property type="evidence" value="ECO:0007669"/>
    <property type="project" value="InterPro"/>
</dbReference>
<dbReference type="Pfam" id="PF12698">
    <property type="entry name" value="ABC2_membrane_3"/>
    <property type="match status" value="1"/>
</dbReference>
<dbReference type="Gene3D" id="3.40.1710.10">
    <property type="entry name" value="abc type-2 transporter like domain"/>
    <property type="match status" value="1"/>
</dbReference>
<evidence type="ECO:0000256" key="6">
    <source>
        <dbReference type="SAM" id="Phobius"/>
    </source>
</evidence>
<sequence length="379" mass="42789">MLFLRMLFEEFKSIIFEKDVIILLVLGPIFLTFIFGGAYLNSYVEDIPIAVLDEDNSSMSRMILQQFSEDDRFNLCYNTNSREELKNLIDSRKVHMGLYIPPDFSKDVTTLESSDVLIVVDGSNMVVGNNAYAQAASIIQTIAAGTQIKLIEAKGIVPSLSYNIAMPFQFTDRILYDPKMTYMNYLIVGFIGVFLQQVMLSGVGISVVKKGEYLAGKKTFKKLFARLIVLSTLGLASTFTSIYIAYSFFNIPIKGNMQVAFLMALIFILAISCPAIILAALVKDRLKFAQISFMLSLPTFATSGYLWTMDQLPAPLITGIKMLWPLIYFVRPFDEVIVKGLSFEVVKGNIMEMLIYTLIWMPIAIFILKKRYKQEECAN</sequence>
<keyword evidence="5 6" id="KW-0472">Membrane</keyword>
<gene>
    <name evidence="8" type="ORF">SAMN02745912_00351</name>
</gene>
<feature type="transmembrane region" description="Helical" evidence="6">
    <location>
        <begin position="223"/>
        <end position="249"/>
    </location>
</feature>
<evidence type="ECO:0000259" key="7">
    <source>
        <dbReference type="Pfam" id="PF12698"/>
    </source>
</evidence>
<feature type="transmembrane region" description="Helical" evidence="6">
    <location>
        <begin position="182"/>
        <end position="203"/>
    </location>
</feature>
<evidence type="ECO:0000313" key="9">
    <source>
        <dbReference type="Proteomes" id="UP000184465"/>
    </source>
</evidence>
<evidence type="ECO:0000313" key="8">
    <source>
        <dbReference type="EMBL" id="SHJ57180.1"/>
    </source>
</evidence>
<keyword evidence="9" id="KW-1185">Reference proteome</keyword>
<dbReference type="Proteomes" id="UP000184465">
    <property type="component" value="Unassembled WGS sequence"/>
</dbReference>
<feature type="transmembrane region" description="Helical" evidence="6">
    <location>
        <begin position="261"/>
        <end position="282"/>
    </location>
</feature>
<keyword evidence="3 6" id="KW-0812">Transmembrane</keyword>
<name>A0A1M6KE22_PARC5</name>
<proteinExistence type="predicted"/>
<dbReference type="PANTHER" id="PTHR30294">
    <property type="entry name" value="MEMBRANE COMPONENT OF ABC TRANSPORTER YHHJ-RELATED"/>
    <property type="match status" value="1"/>
</dbReference>
<feature type="transmembrane region" description="Helical" evidence="6">
    <location>
        <begin position="288"/>
        <end position="307"/>
    </location>
</feature>
<comment type="subcellular location">
    <subcellularLocation>
        <location evidence="1">Cell membrane</location>
        <topology evidence="1">Multi-pass membrane protein</topology>
    </subcellularLocation>
</comment>
<feature type="domain" description="ABC-2 type transporter transmembrane" evidence="7">
    <location>
        <begin position="19"/>
        <end position="365"/>
    </location>
</feature>
<dbReference type="STRING" id="1121301.SAMN02745912_00351"/>
<dbReference type="EMBL" id="FRAG01000003">
    <property type="protein sequence ID" value="SHJ57180.1"/>
    <property type="molecule type" value="Genomic_DNA"/>
</dbReference>
<accession>A0A1M6KE22</accession>
<evidence type="ECO:0000256" key="2">
    <source>
        <dbReference type="ARBA" id="ARBA00022475"/>
    </source>
</evidence>
<evidence type="ECO:0000256" key="5">
    <source>
        <dbReference type="ARBA" id="ARBA00023136"/>
    </source>
</evidence>
<dbReference type="InterPro" id="IPR051449">
    <property type="entry name" value="ABC-2_transporter_component"/>
</dbReference>
<dbReference type="AlphaFoldDB" id="A0A1M6KE22"/>
<protein>
    <submittedName>
        <fullName evidence="8">ABC-2 type transport system permease protein</fullName>
    </submittedName>
</protein>
<evidence type="ECO:0000256" key="3">
    <source>
        <dbReference type="ARBA" id="ARBA00022692"/>
    </source>
</evidence>
<evidence type="ECO:0000256" key="1">
    <source>
        <dbReference type="ARBA" id="ARBA00004651"/>
    </source>
</evidence>
<dbReference type="RefSeq" id="WP_073146666.1">
    <property type="nucleotide sequence ID" value="NZ_FRAG01000003.1"/>
</dbReference>